<evidence type="ECO:0000313" key="5">
    <source>
        <dbReference type="EMBL" id="CDO58961.1"/>
    </source>
</evidence>
<evidence type="ECO:0000256" key="3">
    <source>
        <dbReference type="ARBA" id="ARBA00022840"/>
    </source>
</evidence>
<dbReference type="EC" id="6.3.2.2" evidence="4"/>
<accession>X5MM52</accession>
<evidence type="ECO:0000256" key="1">
    <source>
        <dbReference type="ARBA" id="ARBA00022598"/>
    </source>
</evidence>
<gene>
    <name evidence="5" type="ORF">BN1012_Phect747</name>
</gene>
<dbReference type="KEGG" id="pect:BN1012_Phect747"/>
<dbReference type="InterPro" id="IPR011793">
    <property type="entry name" value="YbdK"/>
</dbReference>
<dbReference type="EMBL" id="HG966617">
    <property type="protein sequence ID" value="CDO58961.1"/>
    <property type="molecule type" value="Genomic_DNA"/>
</dbReference>
<keyword evidence="1 4" id="KW-0436">Ligase</keyword>
<reference evidence="5 6" key="1">
    <citation type="journal article" date="2014" name="Front. Genet.">
        <title>Genome and metabolic network of "Candidatus Phaeomarinobacter ectocarpi" Ec32, a new candidate genus of Alphaproteobacteria frequently associated with brown algae.</title>
        <authorList>
            <person name="Dittami S.M."/>
            <person name="Barbeyron T."/>
            <person name="Boyen C."/>
            <person name="Cambefort J."/>
            <person name="Collet G."/>
            <person name="Delage L."/>
            <person name="Gobet A."/>
            <person name="Groisillier A."/>
            <person name="Leblanc C."/>
            <person name="Michel G."/>
            <person name="Scornet D."/>
            <person name="Siegel A."/>
            <person name="Tapia J.E."/>
            <person name="Tonon T."/>
        </authorList>
    </citation>
    <scope>NUCLEOTIDE SEQUENCE [LARGE SCALE GENOMIC DNA]</scope>
    <source>
        <strain evidence="5 6">Ec32</strain>
    </source>
</reference>
<dbReference type="HAMAP" id="MF_01609">
    <property type="entry name" value="Glu_cys_ligase_2"/>
    <property type="match status" value="1"/>
</dbReference>
<evidence type="ECO:0000313" key="6">
    <source>
        <dbReference type="Proteomes" id="UP000032160"/>
    </source>
</evidence>
<dbReference type="Proteomes" id="UP000032160">
    <property type="component" value="Chromosome I"/>
</dbReference>
<evidence type="ECO:0000256" key="4">
    <source>
        <dbReference type="HAMAP-Rule" id="MF_01609"/>
    </source>
</evidence>
<proteinExistence type="inferred from homology"/>
<comment type="similarity">
    <text evidence="4">Belongs to the glutamate--cysteine ligase type 2 family. YbdK subfamily.</text>
</comment>
<protein>
    <recommendedName>
        <fullName evidence="4">Putative glutamate--cysteine ligase 2</fullName>
        <ecNumber evidence="4">6.3.2.2</ecNumber>
    </recommendedName>
    <alternativeName>
        <fullName evidence="4">Gamma-glutamylcysteine synthetase 2</fullName>
        <shortName evidence="4">GCS 2</shortName>
        <shortName evidence="4">Gamma-GCS 2</shortName>
    </alternativeName>
</protein>
<dbReference type="RefSeq" id="WP_244442897.1">
    <property type="nucleotide sequence ID" value="NZ_HG966617.1"/>
</dbReference>
<dbReference type="Pfam" id="PF04107">
    <property type="entry name" value="GCS2"/>
    <property type="match status" value="1"/>
</dbReference>
<dbReference type="STRING" id="1458461.BN1012_Phect747"/>
<dbReference type="GO" id="GO:0004357">
    <property type="term" value="F:glutamate-cysteine ligase activity"/>
    <property type="evidence" value="ECO:0007669"/>
    <property type="project" value="UniProtKB-EC"/>
</dbReference>
<name>X5MM52_9HYPH</name>
<dbReference type="PANTHER" id="PTHR36510:SF1">
    <property type="entry name" value="GLUTAMATE--CYSTEINE LIGASE 2-RELATED"/>
    <property type="match status" value="1"/>
</dbReference>
<sequence>MMKRPAFTLGVEEEYLLVNKETRDLVSEPPADLLPRMSDAIGTQVSPEFLQSQVEIGTGICETPADVRADLKRLRGAVCDVAAEYGYAPIAASTHPFAKWSEQHHTEKARYDQIAKDLAGTVRRLLICGMHIHCGIEDDDLRIDLMNQVSYFLPHILALSASSPYWQGEDTGMASYRLTVFDALPRTGVPDSFDSWPEYQRVVSRLVEVGAIEDASKIWWDIRPSVRWPTLEARVADVCTRIEDAVALAALYQCLLSMLFTLREKNQRWRVYPRILIEENRWRAQRYGVTRDMADFGQGKMVSFGDLSDELVGLLKEEAQQLGCTEELLHVATIARRGTSSQAQRVAYDEARANGLDHDAALKAVVDHLIDETARGIGTPSP</sequence>
<keyword evidence="3 4" id="KW-0067">ATP-binding</keyword>
<dbReference type="AlphaFoldDB" id="X5MM52"/>
<dbReference type="HOGENOM" id="CLU_044848_1_0_5"/>
<dbReference type="InterPro" id="IPR014746">
    <property type="entry name" value="Gln_synth/guanido_kin_cat_dom"/>
</dbReference>
<dbReference type="GO" id="GO:0005524">
    <property type="term" value="F:ATP binding"/>
    <property type="evidence" value="ECO:0007669"/>
    <property type="project" value="UniProtKB-KW"/>
</dbReference>
<dbReference type="SUPFAM" id="SSF55931">
    <property type="entry name" value="Glutamine synthetase/guanido kinase"/>
    <property type="match status" value="1"/>
</dbReference>
<evidence type="ECO:0000256" key="2">
    <source>
        <dbReference type="ARBA" id="ARBA00022741"/>
    </source>
</evidence>
<dbReference type="NCBIfam" id="NF010039">
    <property type="entry name" value="PRK13515.1"/>
    <property type="match status" value="1"/>
</dbReference>
<dbReference type="InterPro" id="IPR006336">
    <property type="entry name" value="GCS2"/>
</dbReference>
<comment type="function">
    <text evidence="4">ATP-dependent carboxylate-amine ligase which exhibits weak glutamate--cysteine ligase activity.</text>
</comment>
<dbReference type="Gene3D" id="3.30.590.20">
    <property type="match status" value="1"/>
</dbReference>
<dbReference type="PANTHER" id="PTHR36510">
    <property type="entry name" value="GLUTAMATE--CYSTEINE LIGASE 2-RELATED"/>
    <property type="match status" value="1"/>
</dbReference>
<keyword evidence="2 4" id="KW-0547">Nucleotide-binding</keyword>
<dbReference type="PATRIC" id="fig|1458461.3.peg.747"/>
<dbReference type="InterPro" id="IPR050141">
    <property type="entry name" value="GCL_type2/YbdK_subfam"/>
</dbReference>
<dbReference type="NCBIfam" id="TIGR02050">
    <property type="entry name" value="gshA_cyan_rel"/>
    <property type="match status" value="1"/>
</dbReference>
<organism evidence="5 6">
    <name type="scientific">Candidatus Phaeomarinibacter ectocarpi</name>
    <dbReference type="NCBI Taxonomy" id="1458461"/>
    <lineage>
        <taxon>Bacteria</taxon>
        <taxon>Pseudomonadati</taxon>
        <taxon>Pseudomonadota</taxon>
        <taxon>Alphaproteobacteria</taxon>
        <taxon>Hyphomicrobiales</taxon>
        <taxon>Parvibaculaceae</taxon>
        <taxon>Candidatus Phaeomarinibacter</taxon>
    </lineage>
</organism>
<keyword evidence="6" id="KW-1185">Reference proteome</keyword>
<comment type="catalytic activity">
    <reaction evidence="4">
        <text>L-cysteine + L-glutamate + ATP = gamma-L-glutamyl-L-cysteine + ADP + phosphate + H(+)</text>
        <dbReference type="Rhea" id="RHEA:13285"/>
        <dbReference type="ChEBI" id="CHEBI:15378"/>
        <dbReference type="ChEBI" id="CHEBI:29985"/>
        <dbReference type="ChEBI" id="CHEBI:30616"/>
        <dbReference type="ChEBI" id="CHEBI:35235"/>
        <dbReference type="ChEBI" id="CHEBI:43474"/>
        <dbReference type="ChEBI" id="CHEBI:58173"/>
        <dbReference type="ChEBI" id="CHEBI:456216"/>
        <dbReference type="EC" id="6.3.2.2"/>
    </reaction>
</comment>
<dbReference type="GO" id="GO:0042398">
    <property type="term" value="P:modified amino acid biosynthetic process"/>
    <property type="evidence" value="ECO:0007669"/>
    <property type="project" value="InterPro"/>
</dbReference>